<dbReference type="EMBL" id="JAGEUA010000009">
    <property type="protein sequence ID" value="KAL0964902.1"/>
    <property type="molecule type" value="Genomic_DNA"/>
</dbReference>
<dbReference type="Proteomes" id="UP001557470">
    <property type="component" value="Unassembled WGS sequence"/>
</dbReference>
<reference evidence="1 2" key="1">
    <citation type="submission" date="2024-06" db="EMBL/GenBank/DDBJ databases">
        <authorList>
            <person name="Pan Q."/>
            <person name="Wen M."/>
            <person name="Jouanno E."/>
            <person name="Zahm M."/>
            <person name="Klopp C."/>
            <person name="Cabau C."/>
            <person name="Louis A."/>
            <person name="Berthelot C."/>
            <person name="Parey E."/>
            <person name="Roest Crollius H."/>
            <person name="Montfort J."/>
            <person name="Robinson-Rechavi M."/>
            <person name="Bouchez O."/>
            <person name="Lampietro C."/>
            <person name="Lopez Roques C."/>
            <person name="Donnadieu C."/>
            <person name="Postlethwait J."/>
            <person name="Bobe J."/>
            <person name="Verreycken H."/>
            <person name="Guiguen Y."/>
        </authorList>
    </citation>
    <scope>NUCLEOTIDE SEQUENCE [LARGE SCALE GENOMIC DNA]</scope>
    <source>
        <strain evidence="1">Up_M1</strain>
        <tissue evidence="1">Testis</tissue>
    </source>
</reference>
<comment type="caution">
    <text evidence="1">The sequence shown here is derived from an EMBL/GenBank/DDBJ whole genome shotgun (WGS) entry which is preliminary data.</text>
</comment>
<protein>
    <submittedName>
        <fullName evidence="1">Uncharacterized protein</fullName>
    </submittedName>
</protein>
<keyword evidence="2" id="KW-1185">Reference proteome</keyword>
<evidence type="ECO:0000313" key="2">
    <source>
        <dbReference type="Proteomes" id="UP001557470"/>
    </source>
</evidence>
<dbReference type="AlphaFoldDB" id="A0ABD0WKW7"/>
<sequence>MGLSYTNYVRLCVCPTEYNGCTILNYFRPPAIGLLRPSHGGRAEQRSEVQLVEESQKEIDKKTWPEGKF</sequence>
<evidence type="ECO:0000313" key="1">
    <source>
        <dbReference type="EMBL" id="KAL0964902.1"/>
    </source>
</evidence>
<organism evidence="1 2">
    <name type="scientific">Umbra pygmaea</name>
    <name type="common">Eastern mudminnow</name>
    <dbReference type="NCBI Taxonomy" id="75934"/>
    <lineage>
        <taxon>Eukaryota</taxon>
        <taxon>Metazoa</taxon>
        <taxon>Chordata</taxon>
        <taxon>Craniata</taxon>
        <taxon>Vertebrata</taxon>
        <taxon>Euteleostomi</taxon>
        <taxon>Actinopterygii</taxon>
        <taxon>Neopterygii</taxon>
        <taxon>Teleostei</taxon>
        <taxon>Protacanthopterygii</taxon>
        <taxon>Esociformes</taxon>
        <taxon>Umbridae</taxon>
        <taxon>Umbra</taxon>
    </lineage>
</organism>
<gene>
    <name evidence="1" type="ORF">UPYG_G00274170</name>
</gene>
<accession>A0ABD0WKW7</accession>
<name>A0ABD0WKW7_UMBPY</name>
<proteinExistence type="predicted"/>